<dbReference type="EMBL" id="JALLPB020000464">
    <property type="protein sequence ID" value="KAL3808874.1"/>
    <property type="molecule type" value="Genomic_DNA"/>
</dbReference>
<gene>
    <name evidence="1" type="ORF">ACHAXA_004161</name>
</gene>
<evidence type="ECO:0000313" key="2">
    <source>
        <dbReference type="Proteomes" id="UP001530377"/>
    </source>
</evidence>
<protein>
    <submittedName>
        <fullName evidence="1">Uncharacterized protein</fullName>
    </submittedName>
</protein>
<dbReference type="AlphaFoldDB" id="A0ABD3R817"/>
<proteinExistence type="predicted"/>
<dbReference type="Proteomes" id="UP001530377">
    <property type="component" value="Unassembled WGS sequence"/>
</dbReference>
<accession>A0ABD3R817</accession>
<keyword evidence="2" id="KW-1185">Reference proteome</keyword>
<name>A0ABD3R817_9STRA</name>
<comment type="caution">
    <text evidence="1">The sequence shown here is derived from an EMBL/GenBank/DDBJ whole genome shotgun (WGS) entry which is preliminary data.</text>
</comment>
<reference evidence="1 2" key="1">
    <citation type="submission" date="2024-10" db="EMBL/GenBank/DDBJ databases">
        <title>Updated reference genomes for cyclostephanoid diatoms.</title>
        <authorList>
            <person name="Roberts W.R."/>
            <person name="Alverson A.J."/>
        </authorList>
    </citation>
    <scope>NUCLEOTIDE SEQUENCE [LARGE SCALE GENOMIC DNA]</scope>
    <source>
        <strain evidence="1 2">AJA228-03</strain>
    </source>
</reference>
<sequence length="332" mass="37332">MGKSARYTIRLGLSLVMTMKSTFPVASYVVDGNARGTDMLSRFADVQCKLLMTVGRTPNSDMRSVFLDVKYVIDDNRNLQPSRFRAVPTAPEWAASGAKLGLALDVRFLSKGCPPEISQDTLLGGADLPPSSLLDVVPLNEPSFIGVNGQERVKVTPGAFSCRIQIPDTQQYNLNFFVDFPEGATRNDVVLPAEKIYFMTACWNEDDNLIKRAKGWRDDILVTLEQVGNELEEIGRLPIHSRTSRFRQYFTLLERRRKLVAQLDMLEDTFPPEDRMIKGPKNVTLLKEGVIAVKRLQGGHENYVWVGTFKFQDVSLIPTTTRTSRVDNKNLL</sequence>
<organism evidence="1 2">
    <name type="scientific">Cyclostephanos tholiformis</name>
    <dbReference type="NCBI Taxonomy" id="382380"/>
    <lineage>
        <taxon>Eukaryota</taxon>
        <taxon>Sar</taxon>
        <taxon>Stramenopiles</taxon>
        <taxon>Ochrophyta</taxon>
        <taxon>Bacillariophyta</taxon>
        <taxon>Coscinodiscophyceae</taxon>
        <taxon>Thalassiosirophycidae</taxon>
        <taxon>Stephanodiscales</taxon>
        <taxon>Stephanodiscaceae</taxon>
        <taxon>Cyclostephanos</taxon>
    </lineage>
</organism>
<evidence type="ECO:0000313" key="1">
    <source>
        <dbReference type="EMBL" id="KAL3808874.1"/>
    </source>
</evidence>